<keyword evidence="3" id="KW-1185">Reference proteome</keyword>
<feature type="signal peptide" evidence="1">
    <location>
        <begin position="1"/>
        <end position="24"/>
    </location>
</feature>
<protein>
    <submittedName>
        <fullName evidence="2">Uncharacterized protein</fullName>
    </submittedName>
</protein>
<reference evidence="2 3" key="1">
    <citation type="journal article" date="2024" name="Nat. Commun.">
        <title>Phylogenomics reveals the evolutionary origins of lichenization in chlorophyte algae.</title>
        <authorList>
            <person name="Puginier C."/>
            <person name="Libourel C."/>
            <person name="Otte J."/>
            <person name="Skaloud P."/>
            <person name="Haon M."/>
            <person name="Grisel S."/>
            <person name="Petersen M."/>
            <person name="Berrin J.G."/>
            <person name="Delaux P.M."/>
            <person name="Dal Grande F."/>
            <person name="Keller J."/>
        </authorList>
    </citation>
    <scope>NUCLEOTIDE SEQUENCE [LARGE SCALE GENOMIC DNA]</scope>
    <source>
        <strain evidence="2 3">SAG 2145</strain>
    </source>
</reference>
<dbReference type="Proteomes" id="UP001438707">
    <property type="component" value="Unassembled WGS sequence"/>
</dbReference>
<sequence length="362" mass="38900">MCLQRSRWRACLHGLLVLSAVVSCEQGYHTYVDNLSSRDIVGTTSYSPGKSAFINRVIPAGNTDGDVTENCVTVHCEVWVSGASVHNSVNVGCDTSLVAVDASDGLGVEIWTSVYGQLAAKSKYLITIYPGCLDVYSLGGSLHSLIKNTAERMHKDFVIAPENAGARRWTDYRDDIDYKLGVTYTPDDDVEADVDMVPDGADPNADLENYISASDPEDTLAKRALTPVAGTGQKKDILAIIALWNIPQLDFGLKQKTLFTMGQYRIDQQSNGPFNKDYVDSNGNHFTVACYNVAVQAGGVVYASINVPAGEYITAGGIRKLLTASLNQGQVLSFVKAAKPRPHTWLAAIATGIMLIGGAVAL</sequence>
<name>A0AAW1SGL8_9CHLO</name>
<evidence type="ECO:0000313" key="2">
    <source>
        <dbReference type="EMBL" id="KAK9844704.1"/>
    </source>
</evidence>
<proteinExistence type="predicted"/>
<feature type="chain" id="PRO_5043385302" evidence="1">
    <location>
        <begin position="25"/>
        <end position="362"/>
    </location>
</feature>
<dbReference type="PROSITE" id="PS51257">
    <property type="entry name" value="PROKAR_LIPOPROTEIN"/>
    <property type="match status" value="1"/>
</dbReference>
<dbReference type="AlphaFoldDB" id="A0AAW1SGL8"/>
<gene>
    <name evidence="2" type="ORF">WJX74_005733</name>
</gene>
<evidence type="ECO:0000313" key="3">
    <source>
        <dbReference type="Proteomes" id="UP001438707"/>
    </source>
</evidence>
<evidence type="ECO:0000256" key="1">
    <source>
        <dbReference type="SAM" id="SignalP"/>
    </source>
</evidence>
<dbReference type="EMBL" id="JALJOS010000001">
    <property type="protein sequence ID" value="KAK9844704.1"/>
    <property type="molecule type" value="Genomic_DNA"/>
</dbReference>
<organism evidence="2 3">
    <name type="scientific">Apatococcus lobatus</name>
    <dbReference type="NCBI Taxonomy" id="904363"/>
    <lineage>
        <taxon>Eukaryota</taxon>
        <taxon>Viridiplantae</taxon>
        <taxon>Chlorophyta</taxon>
        <taxon>core chlorophytes</taxon>
        <taxon>Trebouxiophyceae</taxon>
        <taxon>Chlorellales</taxon>
        <taxon>Chlorellaceae</taxon>
        <taxon>Apatococcus</taxon>
    </lineage>
</organism>
<accession>A0AAW1SGL8</accession>
<comment type="caution">
    <text evidence="2">The sequence shown here is derived from an EMBL/GenBank/DDBJ whole genome shotgun (WGS) entry which is preliminary data.</text>
</comment>
<keyword evidence="1" id="KW-0732">Signal</keyword>